<feature type="compositionally biased region" description="Low complexity" evidence="1">
    <location>
        <begin position="742"/>
        <end position="753"/>
    </location>
</feature>
<evidence type="ECO:0000256" key="1">
    <source>
        <dbReference type="SAM" id="MobiDB-lite"/>
    </source>
</evidence>
<feature type="region of interest" description="Disordered" evidence="1">
    <location>
        <begin position="77"/>
        <end position="104"/>
    </location>
</feature>
<feature type="compositionally biased region" description="Basic and acidic residues" evidence="1">
    <location>
        <begin position="95"/>
        <end position="104"/>
    </location>
</feature>
<organism evidence="2 3">
    <name type="scientific">Armadillidium nasatum</name>
    <dbReference type="NCBI Taxonomy" id="96803"/>
    <lineage>
        <taxon>Eukaryota</taxon>
        <taxon>Metazoa</taxon>
        <taxon>Ecdysozoa</taxon>
        <taxon>Arthropoda</taxon>
        <taxon>Crustacea</taxon>
        <taxon>Multicrustacea</taxon>
        <taxon>Malacostraca</taxon>
        <taxon>Eumalacostraca</taxon>
        <taxon>Peracarida</taxon>
        <taxon>Isopoda</taxon>
        <taxon>Oniscidea</taxon>
        <taxon>Crinocheta</taxon>
        <taxon>Armadillidiidae</taxon>
        <taxon>Armadillidium</taxon>
    </lineage>
</organism>
<feature type="compositionally biased region" description="Basic and acidic residues" evidence="1">
    <location>
        <begin position="23"/>
        <end position="33"/>
    </location>
</feature>
<evidence type="ECO:0000313" key="3">
    <source>
        <dbReference type="Proteomes" id="UP000326759"/>
    </source>
</evidence>
<keyword evidence="3" id="KW-1185">Reference proteome</keyword>
<evidence type="ECO:0000313" key="2">
    <source>
        <dbReference type="EMBL" id="KAB7498943.1"/>
    </source>
</evidence>
<feature type="compositionally biased region" description="Basic and acidic residues" evidence="1">
    <location>
        <begin position="707"/>
        <end position="736"/>
    </location>
</feature>
<feature type="compositionally biased region" description="Polar residues" evidence="1">
    <location>
        <begin position="680"/>
        <end position="702"/>
    </location>
</feature>
<feature type="compositionally biased region" description="Low complexity" evidence="1">
    <location>
        <begin position="881"/>
        <end position="908"/>
    </location>
</feature>
<dbReference type="OrthoDB" id="6287635at2759"/>
<dbReference type="Proteomes" id="UP000326759">
    <property type="component" value="Unassembled WGS sequence"/>
</dbReference>
<dbReference type="AlphaFoldDB" id="A0A5N5SXJ8"/>
<sequence>MVKLKQQEPQTSPRNSQDSNEFVQERKIKKSEGDSLFSGLLKNRPKYKLRKMTNKELGEAVEQEMNLLEQMRNLLEEQEKPNSNSEETDSTSKAGELDKNAKELKKNRMFNEKGKCSSKQRNCVSRKKTSKALNSITYEDFGNDFELLKECFVECLQCSYIESARTLLPYHLELFEKQKSYQSNFQEEKIVEHMIKMINYYSSPSMMRSMQQKIRKYKKNRNCEEKETSCDKSDSKNLPKKKNTKVEKDNESNNADTSVNILECEIDIVIEGKSKNNPHLESESLEDFQGRENCINETKISSIDKLNLTTRNKIKEKENKIENSSRFKSNVTTPFKAKHCNESDNNNLSVYSPKNKKRCRNEDHIQTVEKDLNRTPEMSKSFAQADEDDEYCLIERQLAALDGSVINSPSIRAELTSNTMDDNNISVMFTPSNQVSEENIYFPTISEISKEILPTLSPVKMMSFTPLPGTPVKRVEEICQSVVKNKVALVAIPSQSFGNNNSSLNIMADLEVTEDSYSMGAVSVEKDVYLSDENSQHENSVYTLSFSEYLDIFSLNLSPKNIKRQRIDKAKTKNKKNCKNVSENKKVVGKRKYSKLKEDKSNSSIQKGRPSIQSSKKCKKVNKEGKIGSLDSSVTSKSKRSPQSQSSARKLNFVSAKRKREEVGETRHAKIRKLAKFTDDIQTNNGQGTKQKPNSSLKSIPNTDDMVLEKQTSENVPKDIYKTTESDIHSNNKDTLDDSESLVELHLSSSDSDSNQDSPARTSKKSPRPENISSSLLKGGSFELSTTPNKLQTVISKFPNQDNYIDESYFSIPPTPGKHLFLPESNKITDTNTNQMNLNTYALGESSYNNNVKSCDVPPHTSQEKRKSSSKVTKSRRQKGSPKNQSNSSKKSKKSSSCSENSSDKSTNIATKDIFSKLKGLFGESFSSDENIPSLKGQKKYLHC</sequence>
<feature type="compositionally biased region" description="Basic and acidic residues" evidence="1">
    <location>
        <begin position="659"/>
        <end position="668"/>
    </location>
</feature>
<feature type="region of interest" description="Disordered" evidence="1">
    <location>
        <begin position="1"/>
        <end position="46"/>
    </location>
</feature>
<dbReference type="EMBL" id="SEYY01018830">
    <property type="protein sequence ID" value="KAB7498943.1"/>
    <property type="molecule type" value="Genomic_DNA"/>
</dbReference>
<feature type="compositionally biased region" description="Polar residues" evidence="1">
    <location>
        <begin position="602"/>
        <end position="615"/>
    </location>
</feature>
<gene>
    <name evidence="2" type="ORF">Anas_03507</name>
</gene>
<accession>A0A5N5SXJ8</accession>
<proteinExistence type="predicted"/>
<feature type="compositionally biased region" description="Polar residues" evidence="1">
    <location>
        <begin position="7"/>
        <end position="22"/>
    </location>
</feature>
<reference evidence="2 3" key="1">
    <citation type="journal article" date="2019" name="PLoS Biol.">
        <title>Sex chromosomes control vertical transmission of feminizing Wolbachia symbionts in an isopod.</title>
        <authorList>
            <person name="Becking T."/>
            <person name="Chebbi M.A."/>
            <person name="Giraud I."/>
            <person name="Moumen B."/>
            <person name="Laverre T."/>
            <person name="Caubet Y."/>
            <person name="Peccoud J."/>
            <person name="Gilbert C."/>
            <person name="Cordaux R."/>
        </authorList>
    </citation>
    <scope>NUCLEOTIDE SEQUENCE [LARGE SCALE GENOMIC DNA]</scope>
    <source>
        <strain evidence="2">ANa2</strain>
        <tissue evidence="2">Whole body excluding digestive tract and cuticle</tissue>
    </source>
</reference>
<feature type="region of interest" description="Disordered" evidence="1">
    <location>
        <begin position="848"/>
        <end position="910"/>
    </location>
</feature>
<feature type="region of interest" description="Disordered" evidence="1">
    <location>
        <begin position="569"/>
        <end position="784"/>
    </location>
</feature>
<feature type="region of interest" description="Disordered" evidence="1">
    <location>
        <begin position="225"/>
        <end position="254"/>
    </location>
</feature>
<protein>
    <submittedName>
        <fullName evidence="2">Uncharacterized protein</fullName>
    </submittedName>
</protein>
<feature type="compositionally biased region" description="Low complexity" evidence="1">
    <location>
        <begin position="641"/>
        <end position="650"/>
    </location>
</feature>
<feature type="compositionally biased region" description="Basic and acidic residues" evidence="1">
    <location>
        <begin position="225"/>
        <end position="237"/>
    </location>
</feature>
<feature type="region of interest" description="Disordered" evidence="1">
    <location>
        <begin position="924"/>
        <end position="944"/>
    </location>
</feature>
<comment type="caution">
    <text evidence="2">The sequence shown here is derived from an EMBL/GenBank/DDBJ whole genome shotgun (WGS) entry which is preliminary data.</text>
</comment>
<name>A0A5N5SXJ8_9CRUS</name>